<feature type="compositionally biased region" description="Basic and acidic residues" evidence="1">
    <location>
        <begin position="10"/>
        <end position="25"/>
    </location>
</feature>
<dbReference type="Proteomes" id="UP001052739">
    <property type="component" value="Unassembled WGS sequence"/>
</dbReference>
<proteinExistence type="predicted"/>
<evidence type="ECO:0000313" key="2">
    <source>
        <dbReference type="EMBL" id="GHI25810.1"/>
    </source>
</evidence>
<organism evidence="2 3">
    <name type="scientific">Streptomyces hydrogenans</name>
    <dbReference type="NCBI Taxonomy" id="1873719"/>
    <lineage>
        <taxon>Bacteria</taxon>
        <taxon>Bacillati</taxon>
        <taxon>Actinomycetota</taxon>
        <taxon>Actinomycetes</taxon>
        <taxon>Kitasatosporales</taxon>
        <taxon>Streptomycetaceae</taxon>
        <taxon>Streptomyces</taxon>
    </lineage>
</organism>
<comment type="caution">
    <text evidence="2">The sequence shown here is derived from an EMBL/GenBank/DDBJ whole genome shotgun (WGS) entry which is preliminary data.</text>
</comment>
<evidence type="ECO:0000256" key="1">
    <source>
        <dbReference type="SAM" id="MobiDB-lite"/>
    </source>
</evidence>
<protein>
    <submittedName>
        <fullName evidence="2">Uncharacterized protein</fullName>
    </submittedName>
</protein>
<sequence>MAELNPRMVSGRDHQAVQGEQHRQDPTISCGPRLLPRKAISRPPMGYDKVFEQVEGAHYLAQMARRDDLDSLRAGL</sequence>
<accession>A0ABQ3PLC0</accession>
<name>A0ABQ3PLC0_9ACTN</name>
<evidence type="ECO:0000313" key="3">
    <source>
        <dbReference type="Proteomes" id="UP001052739"/>
    </source>
</evidence>
<feature type="region of interest" description="Disordered" evidence="1">
    <location>
        <begin position="1"/>
        <end position="42"/>
    </location>
</feature>
<gene>
    <name evidence="2" type="ORF">Shyd_71810</name>
</gene>
<reference evidence="2" key="1">
    <citation type="submission" date="2024-05" db="EMBL/GenBank/DDBJ databases">
        <title>Whole genome shotgun sequence of Streptomyces hydrogenans NBRC 13475.</title>
        <authorList>
            <person name="Komaki H."/>
            <person name="Tamura T."/>
        </authorList>
    </citation>
    <scope>NUCLEOTIDE SEQUENCE</scope>
    <source>
        <strain evidence="2">NBRC 13475</strain>
    </source>
</reference>
<keyword evidence="3" id="KW-1185">Reference proteome</keyword>
<dbReference type="EMBL" id="BNDW01000093">
    <property type="protein sequence ID" value="GHI25810.1"/>
    <property type="molecule type" value="Genomic_DNA"/>
</dbReference>